<evidence type="ECO:0000256" key="3">
    <source>
        <dbReference type="ARBA" id="ARBA00022692"/>
    </source>
</evidence>
<feature type="transmembrane region" description="Helical" evidence="6">
    <location>
        <begin position="744"/>
        <end position="766"/>
    </location>
</feature>
<evidence type="ECO:0000256" key="5">
    <source>
        <dbReference type="ARBA" id="ARBA00023136"/>
    </source>
</evidence>
<feature type="transmembrane region" description="Helical" evidence="6">
    <location>
        <begin position="282"/>
        <end position="314"/>
    </location>
</feature>
<evidence type="ECO:0000313" key="8">
    <source>
        <dbReference type="EMBL" id="VAX15179.1"/>
    </source>
</evidence>
<feature type="transmembrane region" description="Helical" evidence="6">
    <location>
        <begin position="663"/>
        <end position="681"/>
    </location>
</feature>
<feature type="domain" description="Membrane transport protein MMPL" evidence="7">
    <location>
        <begin position="177"/>
        <end position="384"/>
    </location>
</feature>
<keyword evidence="2" id="KW-1003">Cell membrane</keyword>
<dbReference type="EMBL" id="UOGA01000034">
    <property type="protein sequence ID" value="VAX15179.1"/>
    <property type="molecule type" value="Genomic_DNA"/>
</dbReference>
<dbReference type="PANTHER" id="PTHR33406:SF13">
    <property type="entry name" value="MEMBRANE PROTEIN YDFJ"/>
    <property type="match status" value="1"/>
</dbReference>
<keyword evidence="3 6" id="KW-0812">Transmembrane</keyword>
<evidence type="ECO:0000256" key="1">
    <source>
        <dbReference type="ARBA" id="ARBA00004651"/>
    </source>
</evidence>
<dbReference type="GO" id="GO:0005886">
    <property type="term" value="C:plasma membrane"/>
    <property type="evidence" value="ECO:0007669"/>
    <property type="project" value="UniProtKB-SubCell"/>
</dbReference>
<keyword evidence="4 6" id="KW-1133">Transmembrane helix</keyword>
<organism evidence="8">
    <name type="scientific">hydrothermal vent metagenome</name>
    <dbReference type="NCBI Taxonomy" id="652676"/>
    <lineage>
        <taxon>unclassified sequences</taxon>
        <taxon>metagenomes</taxon>
        <taxon>ecological metagenomes</taxon>
    </lineage>
</organism>
<feature type="transmembrane region" description="Helical" evidence="6">
    <location>
        <begin position="635"/>
        <end position="654"/>
    </location>
</feature>
<accession>A0A3B1BAE2</accession>
<dbReference type="InterPro" id="IPR050545">
    <property type="entry name" value="Mycobact_MmpL"/>
</dbReference>
<dbReference type="SUPFAM" id="SSF82866">
    <property type="entry name" value="Multidrug efflux transporter AcrB transmembrane domain"/>
    <property type="match status" value="2"/>
</dbReference>
<evidence type="ECO:0000259" key="7">
    <source>
        <dbReference type="Pfam" id="PF03176"/>
    </source>
</evidence>
<gene>
    <name evidence="8" type="ORF">MNBD_NITROSPINAE04-281</name>
</gene>
<reference evidence="8" key="1">
    <citation type="submission" date="2018-06" db="EMBL/GenBank/DDBJ databases">
        <authorList>
            <person name="Zhirakovskaya E."/>
        </authorList>
    </citation>
    <scope>NUCLEOTIDE SEQUENCE</scope>
</reference>
<dbReference type="PROSITE" id="PS51257">
    <property type="entry name" value="PROKAR_LIPOPROTEIN"/>
    <property type="match status" value="1"/>
</dbReference>
<evidence type="ECO:0000256" key="4">
    <source>
        <dbReference type="ARBA" id="ARBA00022989"/>
    </source>
</evidence>
<dbReference type="Gene3D" id="1.20.1640.10">
    <property type="entry name" value="Multidrug efflux transporter AcrB transmembrane domain"/>
    <property type="match status" value="2"/>
</dbReference>
<feature type="transmembrane region" description="Helical" evidence="6">
    <location>
        <begin position="364"/>
        <end position="383"/>
    </location>
</feature>
<proteinExistence type="predicted"/>
<feature type="transmembrane region" description="Helical" evidence="6">
    <location>
        <begin position="6"/>
        <end position="24"/>
    </location>
</feature>
<dbReference type="PANTHER" id="PTHR33406">
    <property type="entry name" value="MEMBRANE PROTEIN MJ1562-RELATED"/>
    <property type="match status" value="1"/>
</dbReference>
<feature type="transmembrane region" description="Helical" evidence="6">
    <location>
        <begin position="687"/>
        <end position="708"/>
    </location>
</feature>
<protein>
    <recommendedName>
        <fullName evidence="7">Membrane transport protein MMPL domain-containing protein</fullName>
    </recommendedName>
</protein>
<dbReference type="Pfam" id="PF03176">
    <property type="entry name" value="MMPL"/>
    <property type="match status" value="1"/>
</dbReference>
<evidence type="ECO:0000256" key="2">
    <source>
        <dbReference type="ARBA" id="ARBA00022475"/>
    </source>
</evidence>
<comment type="subcellular location">
    <subcellularLocation>
        <location evidence="1">Cell membrane</location>
        <topology evidence="1">Multi-pass membrane protein</topology>
    </subcellularLocation>
</comment>
<keyword evidence="5 6" id="KW-0472">Membrane</keyword>
<feature type="transmembrane region" description="Helical" evidence="6">
    <location>
        <begin position="249"/>
        <end position="276"/>
    </location>
</feature>
<feature type="transmembrane region" description="Helical" evidence="6">
    <location>
        <begin position="720"/>
        <end position="738"/>
    </location>
</feature>
<evidence type="ECO:0000256" key="6">
    <source>
        <dbReference type="SAM" id="Phobius"/>
    </source>
</evidence>
<name>A0A3B1BAE2_9ZZZZ</name>
<dbReference type="AlphaFoldDB" id="A0A3B1BAE2"/>
<dbReference type="InterPro" id="IPR004869">
    <property type="entry name" value="MMPL_dom"/>
</dbReference>
<feature type="transmembrane region" description="Helical" evidence="6">
    <location>
        <begin position="335"/>
        <end position="358"/>
    </location>
</feature>
<feature type="transmembrane region" description="Helical" evidence="6">
    <location>
        <begin position="412"/>
        <end position="430"/>
    </location>
</feature>
<sequence length="778" mass="84362">MKLKPVTVIIAWLAIISCAGALLFSSVRLVSDLTFFLGGDNDAGNNSIIEDLRSGANGRIIILGLEGASTIKLAKASGKLAEALRQTGRFEYILNGTSSGHEYNLDKLFKWRYLLSPNMKEGRFEPKQLRSELVDRLDELSSLTGVFTGKYLESDPTAEFRAIVKNMSGNIERATKHGVWFSPDGNRALMLLSSKASAFNIDEQEKLIGLIKRTFKETNPLGEIKLGLTGSGIFSVESRAFIKAEAQRITVLASGVVIVFLLVVFRSFIAVVLSALPLLTGIVFAVAATQLLCGYVHGITIAFGATIIGVAVDYPIHVMSHKMKGEKAQATVERIGSTLIIGAFTTSIGYAAMVFSGFAGLNQLGVFSIAGTLAAAISARYILPMAVADDFFLSDPVSSAPMISFFANRARLITPILILFAIFSAISLVFDGMPVWDDNLSKLNVVSESGRRLDEKLRAELNAPDALRFITVKGASVEGVLQKSEALTVRLDELVEQGALGGYDMAAKYLPSINTQRLRQKSIPDKEVLRKNLSAAVSGLIFKKDTFEPFIRDVIDASSSKFANLENMRGTPIGLKLSLLLKKVDGKSIALIPLYRVQNENDLIELAKSTGKHGVRYINIKSESTNLIKEYRSEAVTACILGLFAIIVALFVFLDSIRDIGRILISVAGPIAIVMFILSRLEGGLSIFHLVSILLVAGLGIDYALFLNRDFPTQEERNRTLSSALICNISTILVFGILAMSELYVLSSIGSTVFLGAALSLVFSLATRKDLTSIRNAK</sequence>